<dbReference type="KEGG" id="hda:BB347_09700"/>
<feature type="transmembrane region" description="Helical" evidence="1">
    <location>
        <begin position="348"/>
        <end position="369"/>
    </location>
</feature>
<keyword evidence="1" id="KW-0472">Membrane</keyword>
<accession>A0A1N7CEZ4</accession>
<feature type="transmembrane region" description="Helical" evidence="1">
    <location>
        <begin position="188"/>
        <end position="206"/>
    </location>
</feature>
<sequence>MFAAAAVTILGLVIGSIITQETGYRLGGVIVVPLLAVYSLYSFAALPLFLVSGVVAYYLVGIIRSRTLVHGRQLLVTSLLVGAIVPVGSFALFGSWNVFGSAVEIAFFGAILPGIAAYNYHKLDADQRRADVLYSAGLLAGLIAFGAAIVNPTIATQLESGIASILFAPASDIAQFRQAVRGTPGTEAVLGQLWMLFLLGAGLLVAEWANSRWGVRLGGLIAIPLLVALSLSNAWAIGVYALALVIVYATITLVNASTLVYGRALLSVGLIAAMTVGALVASIAPVVTGFTLYFVVLLAGVGAYNFHRVAPAERLASVSLSVGTFAALLVGTRLFVEPTSAGVLTEPTTVELTVLAAAISLGIYWTLTLEGRRLAVSKRHARGMFS</sequence>
<feature type="transmembrane region" description="Helical" evidence="1">
    <location>
        <begin position="35"/>
        <end position="62"/>
    </location>
</feature>
<reference evidence="2 5" key="1">
    <citation type="submission" date="2017-01" db="EMBL/GenBank/DDBJ databases">
        <title>Complete genome sequence of Haloterrigena daqingensis type strain (JX313T).</title>
        <authorList>
            <person name="Shuang W."/>
        </authorList>
    </citation>
    <scope>NUCLEOTIDE SEQUENCE [LARGE SCALE GENOMIC DNA]</scope>
    <source>
        <strain evidence="2 5">JX313</strain>
    </source>
</reference>
<organism evidence="3 4">
    <name type="scientific">Natronorubrum daqingense</name>
    <dbReference type="NCBI Taxonomy" id="588898"/>
    <lineage>
        <taxon>Archaea</taxon>
        <taxon>Methanobacteriati</taxon>
        <taxon>Methanobacteriota</taxon>
        <taxon>Stenosarchaea group</taxon>
        <taxon>Halobacteria</taxon>
        <taxon>Halobacteriales</taxon>
        <taxon>Natrialbaceae</taxon>
        <taxon>Natronorubrum</taxon>
    </lineage>
</organism>
<feature type="transmembrane region" description="Helical" evidence="1">
    <location>
        <begin position="318"/>
        <end position="336"/>
    </location>
</feature>
<dbReference type="EMBL" id="FTNP01000002">
    <property type="protein sequence ID" value="SIR62176.1"/>
    <property type="molecule type" value="Genomic_DNA"/>
</dbReference>
<dbReference type="GO" id="GO:0016020">
    <property type="term" value="C:membrane"/>
    <property type="evidence" value="ECO:0007669"/>
    <property type="project" value="InterPro"/>
</dbReference>
<dbReference type="InterPro" id="IPR008338">
    <property type="entry name" value="Capsule_biosynth_CapC"/>
</dbReference>
<dbReference type="OrthoDB" id="240491at2157"/>
<dbReference type="RefSeq" id="WP_076580972.1">
    <property type="nucleotide sequence ID" value="NZ_CP019327.1"/>
</dbReference>
<feature type="transmembrane region" description="Helical" evidence="1">
    <location>
        <begin position="74"/>
        <end position="93"/>
    </location>
</feature>
<feature type="transmembrane region" description="Helical" evidence="1">
    <location>
        <begin position="213"/>
        <end position="231"/>
    </location>
</feature>
<dbReference type="Proteomes" id="UP000187321">
    <property type="component" value="Chromosome"/>
</dbReference>
<keyword evidence="1" id="KW-1133">Transmembrane helix</keyword>
<feature type="transmembrane region" description="Helical" evidence="1">
    <location>
        <begin position="132"/>
        <end position="150"/>
    </location>
</feature>
<gene>
    <name evidence="2" type="ORF">BB347_09700</name>
    <name evidence="3" type="ORF">SAMN05421809_1668</name>
</gene>
<proteinExistence type="predicted"/>
<dbReference type="GO" id="GO:0045227">
    <property type="term" value="P:capsule polysaccharide biosynthetic process"/>
    <property type="evidence" value="ECO:0007669"/>
    <property type="project" value="InterPro"/>
</dbReference>
<dbReference type="EMBL" id="CP019327">
    <property type="protein sequence ID" value="APX96872.1"/>
    <property type="molecule type" value="Genomic_DNA"/>
</dbReference>
<dbReference type="Pfam" id="PF14102">
    <property type="entry name" value="Caps_synth_CapC"/>
    <property type="match status" value="2"/>
</dbReference>
<dbReference type="GeneID" id="30956217"/>
<dbReference type="AlphaFoldDB" id="A0A1N7CEZ4"/>
<evidence type="ECO:0000313" key="5">
    <source>
        <dbReference type="Proteomes" id="UP000187321"/>
    </source>
</evidence>
<reference evidence="3 4" key="2">
    <citation type="submission" date="2017-01" db="EMBL/GenBank/DDBJ databases">
        <authorList>
            <person name="Mah S.A."/>
            <person name="Swanson W.J."/>
            <person name="Moy G.W."/>
            <person name="Vacquier V.D."/>
        </authorList>
    </citation>
    <scope>NUCLEOTIDE SEQUENCE [LARGE SCALE GENOMIC DNA]</scope>
    <source>
        <strain evidence="3 4">CGMCC 1.8909</strain>
    </source>
</reference>
<feature type="transmembrane region" description="Helical" evidence="1">
    <location>
        <begin position="99"/>
        <end position="120"/>
    </location>
</feature>
<evidence type="ECO:0000313" key="2">
    <source>
        <dbReference type="EMBL" id="APX96872.1"/>
    </source>
</evidence>
<protein>
    <submittedName>
        <fullName evidence="3">Capsule biosynthesis CapC</fullName>
    </submittedName>
</protein>
<feature type="transmembrane region" description="Helical" evidence="1">
    <location>
        <begin position="290"/>
        <end position="306"/>
    </location>
</feature>
<dbReference type="Proteomes" id="UP000185687">
    <property type="component" value="Unassembled WGS sequence"/>
</dbReference>
<evidence type="ECO:0000256" key="1">
    <source>
        <dbReference type="SAM" id="Phobius"/>
    </source>
</evidence>
<evidence type="ECO:0000313" key="3">
    <source>
        <dbReference type="EMBL" id="SIR62176.1"/>
    </source>
</evidence>
<evidence type="ECO:0000313" key="4">
    <source>
        <dbReference type="Proteomes" id="UP000185687"/>
    </source>
</evidence>
<feature type="transmembrane region" description="Helical" evidence="1">
    <location>
        <begin position="237"/>
        <end position="257"/>
    </location>
</feature>
<feature type="transmembrane region" description="Helical" evidence="1">
    <location>
        <begin position="264"/>
        <end position="284"/>
    </location>
</feature>
<dbReference type="STRING" id="588898.BB347_09700"/>
<keyword evidence="4" id="KW-1185">Reference proteome</keyword>
<keyword evidence="1" id="KW-0812">Transmembrane</keyword>
<name>A0A1N7CEZ4_9EURY</name>